<sequence>MSQDDDKIKSGDTVAKPENDTTMNKTNTAETVNALLNKPSTSDDWANNVKSQELVSNVRENMVSKATEFLINKSVQHRPIENKVDFLRSKGLTDQEITASLQRAETRCNQISYHNPSPVHYNSSAMAGVVQTPFEAQNWYRRLFGPIAFAATFAYIAYQIYKKYVESWLFGVKKPSVGNRLEALEVSMQRVLVLLEDKNITSDASYNAHIDRQREHDQLRSELKIIKSLLLNKSQFPPAPMASSIPQWQLPKNSKLQVEQQNKVNGTDSPGKTDQKQVNNMYIPSTSKQNKSNDISTPSTSQHEPYKISVLDLPTSVIVDETISNYDIFNGKILPKNSDQSIIKRDVDQSDENKQSVNSENLIL</sequence>
<dbReference type="InterPro" id="IPR036388">
    <property type="entry name" value="WH-like_DNA-bd_sf"/>
</dbReference>
<evidence type="ECO:0000256" key="5">
    <source>
        <dbReference type="ARBA" id="ARBA00023136"/>
    </source>
</evidence>
<evidence type="ECO:0000256" key="8">
    <source>
        <dbReference type="ARBA" id="ARBA00029691"/>
    </source>
</evidence>
<keyword evidence="6 10" id="KW-0576">Peroxisome</keyword>
<feature type="compositionally biased region" description="Basic and acidic residues" evidence="11">
    <location>
        <begin position="345"/>
        <end position="354"/>
    </location>
</feature>
<keyword evidence="3 10" id="KW-0653">Protein transport</keyword>
<feature type="compositionally biased region" description="Basic and acidic residues" evidence="11">
    <location>
        <begin position="1"/>
        <end position="19"/>
    </location>
</feature>
<feature type="compositionally biased region" description="Polar residues" evidence="11">
    <location>
        <begin position="254"/>
        <end position="303"/>
    </location>
</feature>
<reference evidence="14" key="1">
    <citation type="submission" date="2025-08" db="UniProtKB">
        <authorList>
            <consortium name="RefSeq"/>
        </authorList>
    </citation>
    <scope>IDENTIFICATION</scope>
    <source>
        <tissue evidence="14">Whole body</tissue>
    </source>
</reference>
<dbReference type="AlphaFoldDB" id="A0A8B8GLR2"/>
<gene>
    <name evidence="14" type="primary">LOC112693174</name>
</gene>
<dbReference type="PANTHER" id="PTHR23058:SF0">
    <property type="entry name" value="PEROXISOMAL MEMBRANE PROTEIN PEX14"/>
    <property type="match status" value="1"/>
</dbReference>
<feature type="compositionally biased region" description="Polar residues" evidence="11">
    <location>
        <begin position="355"/>
        <end position="364"/>
    </location>
</feature>
<dbReference type="Gene3D" id="1.10.10.10">
    <property type="entry name" value="Winged helix-like DNA-binding domain superfamily/Winged helix DNA-binding domain"/>
    <property type="match status" value="1"/>
</dbReference>
<dbReference type="GO" id="GO:1990429">
    <property type="term" value="C:peroxisomal importomer complex"/>
    <property type="evidence" value="ECO:0007669"/>
    <property type="project" value="TreeGrafter"/>
</dbReference>
<keyword evidence="13" id="KW-1185">Reference proteome</keyword>
<evidence type="ECO:0000256" key="6">
    <source>
        <dbReference type="ARBA" id="ARBA00023140"/>
    </source>
</evidence>
<evidence type="ECO:0000259" key="12">
    <source>
        <dbReference type="Pfam" id="PF04695"/>
    </source>
</evidence>
<evidence type="ECO:0000256" key="4">
    <source>
        <dbReference type="ARBA" id="ARBA00023010"/>
    </source>
</evidence>
<dbReference type="PANTHER" id="PTHR23058">
    <property type="entry name" value="PEROXISOMAL MEMBRANE PROTEIN PEX14"/>
    <property type="match status" value="1"/>
</dbReference>
<evidence type="ECO:0000256" key="1">
    <source>
        <dbReference type="ARBA" id="ARBA00005443"/>
    </source>
</evidence>
<name>A0A8B8GLR2_9HEMI</name>
<feature type="region of interest" description="Disordered" evidence="11">
    <location>
        <begin position="254"/>
        <end position="304"/>
    </location>
</feature>
<proteinExistence type="inferred from homology"/>
<comment type="similarity">
    <text evidence="1 10">Belongs to the peroxin-14 family.</text>
</comment>
<dbReference type="RefSeq" id="XP_025423905.1">
    <property type="nucleotide sequence ID" value="XM_025568120.1"/>
</dbReference>
<dbReference type="GeneID" id="112693174"/>
<organism evidence="13 14">
    <name type="scientific">Sipha flava</name>
    <name type="common">yellow sugarcane aphid</name>
    <dbReference type="NCBI Taxonomy" id="143950"/>
    <lineage>
        <taxon>Eukaryota</taxon>
        <taxon>Metazoa</taxon>
        <taxon>Ecdysozoa</taxon>
        <taxon>Arthropoda</taxon>
        <taxon>Hexapoda</taxon>
        <taxon>Insecta</taxon>
        <taxon>Pterygota</taxon>
        <taxon>Neoptera</taxon>
        <taxon>Paraneoptera</taxon>
        <taxon>Hemiptera</taxon>
        <taxon>Sternorrhyncha</taxon>
        <taxon>Aphidomorpha</taxon>
        <taxon>Aphidoidea</taxon>
        <taxon>Aphididae</taxon>
        <taxon>Sipha</taxon>
    </lineage>
</organism>
<evidence type="ECO:0000313" key="14">
    <source>
        <dbReference type="RefSeq" id="XP_025423905.1"/>
    </source>
</evidence>
<accession>A0A8B8GLR2</accession>
<evidence type="ECO:0000256" key="10">
    <source>
        <dbReference type="RuleBase" id="RU367032"/>
    </source>
</evidence>
<evidence type="ECO:0000256" key="9">
    <source>
        <dbReference type="ARBA" id="ARBA00046271"/>
    </source>
</evidence>
<dbReference type="Pfam" id="PF04695">
    <property type="entry name" value="Pex14_N"/>
    <property type="match status" value="1"/>
</dbReference>
<evidence type="ECO:0000256" key="2">
    <source>
        <dbReference type="ARBA" id="ARBA00022448"/>
    </source>
</evidence>
<evidence type="ECO:0000256" key="3">
    <source>
        <dbReference type="ARBA" id="ARBA00022927"/>
    </source>
</evidence>
<dbReference type="InterPro" id="IPR025655">
    <property type="entry name" value="PEX14"/>
</dbReference>
<dbReference type="InterPro" id="IPR006785">
    <property type="entry name" value="Pex14_N"/>
</dbReference>
<evidence type="ECO:0000256" key="7">
    <source>
        <dbReference type="ARBA" id="ARBA00029502"/>
    </source>
</evidence>
<comment type="subcellular location">
    <subcellularLocation>
        <location evidence="9 10">Peroxisome membrane</location>
    </subcellularLocation>
</comment>
<keyword evidence="2 10" id="KW-0813">Transport</keyword>
<comment type="function">
    <text evidence="10">Component of the PEX13-PEX14 docking complex, a translocon channel that specifically mediates the import of peroxisomal cargo proteins bound to PEX5 receptor. The PEX13-PEX14 docking complex forms a large import pore which can be opened to a diameter of about 9 nm. Mechanistically, PEX5 receptor along with cargo proteins associates with the PEX14 subunit of the PEX13-PEX14 docking complex in the cytosol, leading to the insertion of the receptor into the organelle membrane with the concomitant translocation of the cargo into the peroxisome matrix.</text>
</comment>
<feature type="region of interest" description="Disordered" evidence="11">
    <location>
        <begin position="1"/>
        <end position="28"/>
    </location>
</feature>
<feature type="domain" description="Peroxisome membrane anchor protein Pex14p N-terminal" evidence="12">
    <location>
        <begin position="59"/>
        <end position="103"/>
    </location>
</feature>
<evidence type="ECO:0000256" key="11">
    <source>
        <dbReference type="SAM" id="MobiDB-lite"/>
    </source>
</evidence>
<keyword evidence="5 10" id="KW-0472">Membrane</keyword>
<evidence type="ECO:0000313" key="13">
    <source>
        <dbReference type="Proteomes" id="UP000694846"/>
    </source>
</evidence>
<dbReference type="OrthoDB" id="441517at2759"/>
<dbReference type="Proteomes" id="UP000694846">
    <property type="component" value="Unplaced"/>
</dbReference>
<dbReference type="GO" id="GO:0005778">
    <property type="term" value="C:peroxisomal membrane"/>
    <property type="evidence" value="ECO:0007669"/>
    <property type="project" value="UniProtKB-SubCell"/>
</dbReference>
<keyword evidence="4" id="KW-0811">Translocation</keyword>
<dbReference type="GO" id="GO:0016560">
    <property type="term" value="P:protein import into peroxisome matrix, docking"/>
    <property type="evidence" value="ECO:0007669"/>
    <property type="project" value="UniProtKB-UniRule"/>
</dbReference>
<protein>
    <recommendedName>
        <fullName evidence="7 10">Peroxisomal membrane protein PEX14</fullName>
    </recommendedName>
    <alternativeName>
        <fullName evidence="8 10">Peroxin-14</fullName>
    </alternativeName>
</protein>
<feature type="region of interest" description="Disordered" evidence="11">
    <location>
        <begin position="345"/>
        <end position="364"/>
    </location>
</feature>
<dbReference type="GO" id="GO:0005102">
    <property type="term" value="F:signaling receptor binding"/>
    <property type="evidence" value="ECO:0007669"/>
    <property type="project" value="TreeGrafter"/>
</dbReference>